<keyword evidence="3" id="KW-1185">Reference proteome</keyword>
<dbReference type="Gene3D" id="1.10.472.50">
    <property type="entry name" value="HD-domain/PDEase-like"/>
    <property type="match status" value="1"/>
</dbReference>
<gene>
    <name evidence="2" type="ORF">SAMN05216273_104209</name>
</gene>
<dbReference type="InterPro" id="IPR003607">
    <property type="entry name" value="HD/PDEase_dom"/>
</dbReference>
<sequence>MSWREFVRIFDGGDLNNYLNLIFKMDKIIQNTIKFVKEKLEGAEAGHDWFHIERVWKLSRKIAETEPCNLEIVELSALLHDIADPKFHDGDETLALKISREFLEMQNVSEETIQQVLFIIQNISFKNRVKAPKNQPIELKIVQDADRLDAIGAIGIGRTFNFGGFKNNLMYHPDIHPKLNMTKEEYKKSDGTTINHFHEKLLLLKDLMNTQEGKKIAEERHQFMLTFLDQFLKEWNVE</sequence>
<dbReference type="PANTHER" id="PTHR33594:SF1">
    <property type="entry name" value="HD_PDEASE DOMAIN-CONTAINING PROTEIN"/>
    <property type="match status" value="1"/>
</dbReference>
<evidence type="ECO:0000313" key="3">
    <source>
        <dbReference type="Proteomes" id="UP000199242"/>
    </source>
</evidence>
<dbReference type="Gene3D" id="1.20.58.1910">
    <property type="match status" value="1"/>
</dbReference>
<comment type="caution">
    <text evidence="2">The sequence shown here is derived from an EMBL/GenBank/DDBJ whole genome shotgun (WGS) entry which is preliminary data.</text>
</comment>
<dbReference type="InterPro" id="IPR006674">
    <property type="entry name" value="HD_domain"/>
</dbReference>
<dbReference type="EMBL" id="FNHD01000004">
    <property type="protein sequence ID" value="SDL69186.1"/>
    <property type="molecule type" value="Genomic_DNA"/>
</dbReference>
<dbReference type="Proteomes" id="UP000199242">
    <property type="component" value="Unassembled WGS sequence"/>
</dbReference>
<feature type="domain" description="HD" evidence="1">
    <location>
        <begin position="48"/>
        <end position="151"/>
    </location>
</feature>
<dbReference type="PANTHER" id="PTHR33594">
    <property type="entry name" value="SUPERFAMILY HYDROLASE, PUTATIVE (AFU_ORTHOLOGUE AFUA_1G03035)-RELATED"/>
    <property type="match status" value="1"/>
</dbReference>
<dbReference type="SUPFAM" id="SSF109604">
    <property type="entry name" value="HD-domain/PDEase-like"/>
    <property type="match status" value="1"/>
</dbReference>
<dbReference type="SMART" id="SM00471">
    <property type="entry name" value="HDc"/>
    <property type="match status" value="1"/>
</dbReference>
<protein>
    <recommendedName>
        <fullName evidence="1">HD domain-containing protein</fullName>
    </recommendedName>
</protein>
<evidence type="ECO:0000313" key="2">
    <source>
        <dbReference type="EMBL" id="SDL69186.1"/>
    </source>
</evidence>
<name>A0ABY0QS92_9FLAO</name>
<reference evidence="2 3" key="1">
    <citation type="submission" date="2016-10" db="EMBL/GenBank/DDBJ databases">
        <authorList>
            <person name="Varghese N."/>
            <person name="Submissions S."/>
        </authorList>
    </citation>
    <scope>NUCLEOTIDE SEQUENCE [LARGE SCALE GENOMIC DNA]</scope>
    <source>
        <strain evidence="2 3">CGMCC 1.10941</strain>
    </source>
</reference>
<dbReference type="CDD" id="cd00077">
    <property type="entry name" value="HDc"/>
    <property type="match status" value="1"/>
</dbReference>
<accession>A0ABY0QS92</accession>
<proteinExistence type="predicted"/>
<evidence type="ECO:0000259" key="1">
    <source>
        <dbReference type="PROSITE" id="PS51831"/>
    </source>
</evidence>
<dbReference type="PROSITE" id="PS51831">
    <property type="entry name" value="HD"/>
    <property type="match status" value="1"/>
</dbReference>
<dbReference type="Pfam" id="PF01966">
    <property type="entry name" value="HD"/>
    <property type="match status" value="1"/>
</dbReference>
<organism evidence="2 3">
    <name type="scientific">Chryseobacterium taihuense</name>
    <dbReference type="NCBI Taxonomy" id="1141221"/>
    <lineage>
        <taxon>Bacteria</taxon>
        <taxon>Pseudomonadati</taxon>
        <taxon>Bacteroidota</taxon>
        <taxon>Flavobacteriia</taxon>
        <taxon>Flavobacteriales</taxon>
        <taxon>Weeksellaceae</taxon>
        <taxon>Chryseobacterium group</taxon>
        <taxon>Chryseobacterium</taxon>
    </lineage>
</organism>